<evidence type="ECO:0000313" key="2">
    <source>
        <dbReference type="EMBL" id="GIE05054.1"/>
    </source>
</evidence>
<sequence>MLGRRDRGGQHVREHRGHTHVRTGHETAFFPLTRGYGMVRAQMQAGRLNDLLGVAQSGGRARYVLYHPGFTRSGDLSPMPAPLRAALKLAARVAARPVEESIRPIDDWIDHPPPAPLTAVDRDRELPMSFPTLDPEAARRLVRETERLL</sequence>
<organism evidence="2 3">
    <name type="scientific">Paractinoplanes durhamensis</name>
    <dbReference type="NCBI Taxonomy" id="113563"/>
    <lineage>
        <taxon>Bacteria</taxon>
        <taxon>Bacillati</taxon>
        <taxon>Actinomycetota</taxon>
        <taxon>Actinomycetes</taxon>
        <taxon>Micromonosporales</taxon>
        <taxon>Micromonosporaceae</taxon>
        <taxon>Paractinoplanes</taxon>
    </lineage>
</organism>
<evidence type="ECO:0000313" key="3">
    <source>
        <dbReference type="Proteomes" id="UP000637628"/>
    </source>
</evidence>
<protein>
    <submittedName>
        <fullName evidence="2">Uncharacterized protein</fullName>
    </submittedName>
</protein>
<gene>
    <name evidence="2" type="ORF">Adu01nite_64040</name>
</gene>
<accession>A0ABQ3Z665</accession>
<feature type="compositionally biased region" description="Basic and acidic residues" evidence="1">
    <location>
        <begin position="1"/>
        <end position="12"/>
    </location>
</feature>
<evidence type="ECO:0000256" key="1">
    <source>
        <dbReference type="SAM" id="MobiDB-lite"/>
    </source>
</evidence>
<name>A0ABQ3Z665_9ACTN</name>
<proteinExistence type="predicted"/>
<comment type="caution">
    <text evidence="2">The sequence shown here is derived from an EMBL/GenBank/DDBJ whole genome shotgun (WGS) entry which is preliminary data.</text>
</comment>
<keyword evidence="3" id="KW-1185">Reference proteome</keyword>
<dbReference type="EMBL" id="BOML01000051">
    <property type="protein sequence ID" value="GIE05054.1"/>
    <property type="molecule type" value="Genomic_DNA"/>
</dbReference>
<dbReference type="Proteomes" id="UP000637628">
    <property type="component" value="Unassembled WGS sequence"/>
</dbReference>
<feature type="region of interest" description="Disordered" evidence="1">
    <location>
        <begin position="1"/>
        <end position="22"/>
    </location>
</feature>
<feature type="compositionally biased region" description="Basic residues" evidence="1">
    <location>
        <begin position="13"/>
        <end position="22"/>
    </location>
</feature>
<reference evidence="2 3" key="1">
    <citation type="submission" date="2021-01" db="EMBL/GenBank/DDBJ databases">
        <title>Whole genome shotgun sequence of Actinoplanes durhamensis NBRC 14914.</title>
        <authorList>
            <person name="Komaki H."/>
            <person name="Tamura T."/>
        </authorList>
    </citation>
    <scope>NUCLEOTIDE SEQUENCE [LARGE SCALE GENOMIC DNA]</scope>
    <source>
        <strain evidence="2 3">NBRC 14914</strain>
    </source>
</reference>